<sequence>MPKNPRPGIVAGMSVVTIALLVLAIIGTALFCVALGIYNRLVVLTSMLVELRELAAGSQGELVQTKEGIGKVRSDLGRLVNNANAASEIVRTVTRLPTR</sequence>
<keyword evidence="1" id="KW-1133">Transmembrane helix</keyword>
<dbReference type="EMBL" id="JABEPP010000001">
    <property type="protein sequence ID" value="NNM71195.1"/>
    <property type="molecule type" value="Genomic_DNA"/>
</dbReference>
<dbReference type="RefSeq" id="WP_171216687.1">
    <property type="nucleotide sequence ID" value="NZ_JABEPP010000001.1"/>
</dbReference>
<keyword evidence="3" id="KW-1185">Reference proteome</keyword>
<dbReference type="Proteomes" id="UP000564885">
    <property type="component" value="Unassembled WGS sequence"/>
</dbReference>
<accession>A0A849I4C5</accession>
<feature type="transmembrane region" description="Helical" evidence="1">
    <location>
        <begin position="12"/>
        <end position="38"/>
    </location>
</feature>
<proteinExistence type="predicted"/>
<evidence type="ECO:0000313" key="2">
    <source>
        <dbReference type="EMBL" id="NNM71195.1"/>
    </source>
</evidence>
<reference evidence="2 3" key="1">
    <citation type="submission" date="2020-04" db="EMBL/GenBank/DDBJ databases">
        <title>Enterovirga sp. isolate from soil.</title>
        <authorList>
            <person name="Chea S."/>
            <person name="Kim D.-U."/>
        </authorList>
    </citation>
    <scope>NUCLEOTIDE SEQUENCE [LARGE SCALE GENOMIC DNA]</scope>
    <source>
        <strain evidence="2 3">DB1703</strain>
    </source>
</reference>
<keyword evidence="1" id="KW-0472">Membrane</keyword>
<evidence type="ECO:0000256" key="1">
    <source>
        <dbReference type="SAM" id="Phobius"/>
    </source>
</evidence>
<protein>
    <submittedName>
        <fullName evidence="2">Uncharacterized protein</fullName>
    </submittedName>
</protein>
<dbReference type="AlphaFoldDB" id="A0A849I4C5"/>
<comment type="caution">
    <text evidence="2">The sequence shown here is derived from an EMBL/GenBank/DDBJ whole genome shotgun (WGS) entry which is preliminary data.</text>
</comment>
<keyword evidence="1" id="KW-0812">Transmembrane</keyword>
<name>A0A849I4C5_9HYPH</name>
<gene>
    <name evidence="2" type="ORF">HJG44_02150</name>
</gene>
<organism evidence="2 3">
    <name type="scientific">Enterovirga aerilata</name>
    <dbReference type="NCBI Taxonomy" id="2730920"/>
    <lineage>
        <taxon>Bacteria</taxon>
        <taxon>Pseudomonadati</taxon>
        <taxon>Pseudomonadota</taxon>
        <taxon>Alphaproteobacteria</taxon>
        <taxon>Hyphomicrobiales</taxon>
        <taxon>Methylobacteriaceae</taxon>
        <taxon>Enterovirga</taxon>
    </lineage>
</organism>
<evidence type="ECO:0000313" key="3">
    <source>
        <dbReference type="Proteomes" id="UP000564885"/>
    </source>
</evidence>